<organism evidence="2 3">
    <name type="scientific">Pseudokineococcus basanitobsidens</name>
    <dbReference type="NCBI Taxonomy" id="1926649"/>
    <lineage>
        <taxon>Bacteria</taxon>
        <taxon>Bacillati</taxon>
        <taxon>Actinomycetota</taxon>
        <taxon>Actinomycetes</taxon>
        <taxon>Kineosporiales</taxon>
        <taxon>Kineosporiaceae</taxon>
        <taxon>Pseudokineococcus</taxon>
    </lineage>
</organism>
<feature type="compositionally biased region" description="Basic and acidic residues" evidence="1">
    <location>
        <begin position="8"/>
        <end position="17"/>
    </location>
</feature>
<dbReference type="RefSeq" id="WP_339573886.1">
    <property type="nucleotide sequence ID" value="NZ_JBBIAA010000002.1"/>
</dbReference>
<dbReference type="Proteomes" id="UP001387100">
    <property type="component" value="Unassembled WGS sequence"/>
</dbReference>
<protein>
    <submittedName>
        <fullName evidence="2">Uncharacterized protein</fullName>
    </submittedName>
</protein>
<feature type="region of interest" description="Disordered" evidence="1">
    <location>
        <begin position="1"/>
        <end position="33"/>
    </location>
</feature>
<accession>A0ABU8RHK8</accession>
<sequence length="100" mass="11508">MQPPYRDYLPDDDKPPLPDDWDQPPRPGHGTVHVLRDEDTGEWEAVWFDRRYTEISGTKGDVLAWARAQPAAEHVLFARTLGYDVPLESEEADAYLREEA</sequence>
<gene>
    <name evidence="2" type="ORF">WDZ17_04270</name>
</gene>
<comment type="caution">
    <text evidence="2">The sequence shown here is derived from an EMBL/GenBank/DDBJ whole genome shotgun (WGS) entry which is preliminary data.</text>
</comment>
<dbReference type="EMBL" id="JBBIAA010000002">
    <property type="protein sequence ID" value="MEJ5944508.1"/>
    <property type="molecule type" value="Genomic_DNA"/>
</dbReference>
<evidence type="ECO:0000256" key="1">
    <source>
        <dbReference type="SAM" id="MobiDB-lite"/>
    </source>
</evidence>
<keyword evidence="3" id="KW-1185">Reference proteome</keyword>
<evidence type="ECO:0000313" key="3">
    <source>
        <dbReference type="Proteomes" id="UP001387100"/>
    </source>
</evidence>
<evidence type="ECO:0000313" key="2">
    <source>
        <dbReference type="EMBL" id="MEJ5944508.1"/>
    </source>
</evidence>
<reference evidence="2 3" key="1">
    <citation type="journal article" date="2017" name="Int. J. Syst. Evol. Microbiol.">
        <title>Pseudokineococcus basanitobsidens sp. nov., isolated from volcanic rock.</title>
        <authorList>
            <person name="Lee D.W."/>
            <person name="Park M.Y."/>
            <person name="Kim J.J."/>
            <person name="Kim B.S."/>
        </authorList>
    </citation>
    <scope>NUCLEOTIDE SEQUENCE [LARGE SCALE GENOMIC DNA]</scope>
    <source>
        <strain evidence="2 3">DSM 103726</strain>
    </source>
</reference>
<proteinExistence type="predicted"/>
<name>A0ABU8RHK8_9ACTN</name>